<dbReference type="Proteomes" id="UP001651158">
    <property type="component" value="Unassembled WGS sequence"/>
</dbReference>
<gene>
    <name evidence="1" type="ORF">TcWFU_000155</name>
</gene>
<keyword evidence="2" id="KW-1185">Reference proteome</keyword>
<accession>A0ABR4QCK2</accession>
<evidence type="ECO:0000313" key="1">
    <source>
        <dbReference type="EMBL" id="KAL5107214.1"/>
    </source>
</evidence>
<name>A0ABR4QCK2_9CEST</name>
<evidence type="ECO:0000313" key="2">
    <source>
        <dbReference type="Proteomes" id="UP001651158"/>
    </source>
</evidence>
<comment type="caution">
    <text evidence="1">The sequence shown here is derived from an EMBL/GenBank/DDBJ whole genome shotgun (WGS) entry which is preliminary data.</text>
</comment>
<organism evidence="1 2">
    <name type="scientific">Taenia crassiceps</name>
    <dbReference type="NCBI Taxonomy" id="6207"/>
    <lineage>
        <taxon>Eukaryota</taxon>
        <taxon>Metazoa</taxon>
        <taxon>Spiralia</taxon>
        <taxon>Lophotrochozoa</taxon>
        <taxon>Platyhelminthes</taxon>
        <taxon>Cestoda</taxon>
        <taxon>Eucestoda</taxon>
        <taxon>Cyclophyllidea</taxon>
        <taxon>Taeniidae</taxon>
        <taxon>Taenia</taxon>
    </lineage>
</organism>
<sequence length="86" mass="9608">MGVELRLLIDESDESAVMTTILGMPLSNESSVYDISTSTVLLEIIQISKNIQSNVTDVFKFIQLTQIHITGTTGSDIIYKWRFPIS</sequence>
<reference evidence="1 2" key="1">
    <citation type="journal article" date="2022" name="Front. Cell. Infect. Microbiol.">
        <title>The Genomes of Two Strains of Taenia crassiceps the Animal Model for the Study of Human Cysticercosis.</title>
        <authorList>
            <person name="Bobes R.J."/>
            <person name="Estrada K."/>
            <person name="Rios-Valencia D.G."/>
            <person name="Calderon-Gallegos A."/>
            <person name="de la Torre P."/>
            <person name="Carrero J.C."/>
            <person name="Sanchez-Flores A."/>
            <person name="Laclette J.P."/>
        </authorList>
    </citation>
    <scope>NUCLEOTIDE SEQUENCE [LARGE SCALE GENOMIC DNA]</scope>
    <source>
        <strain evidence="1">WFUcys</strain>
    </source>
</reference>
<dbReference type="EMBL" id="JAKROA010000004">
    <property type="protein sequence ID" value="KAL5107214.1"/>
    <property type="molecule type" value="Genomic_DNA"/>
</dbReference>
<protein>
    <submittedName>
        <fullName evidence="1">Uncharacterized protein</fullName>
    </submittedName>
</protein>
<proteinExistence type="predicted"/>